<protein>
    <recommendedName>
        <fullName evidence="4">Ubiquitin-like protease family profile domain-containing protein</fullName>
    </recommendedName>
</protein>
<sequence length="165" mass="19855">MDKEPLVDLEKPLDTLMAKMERLKKELKEHFILVRPEEPMLLFIDGRLDSSILEWFAMSLRKWTTEKGHPKWKYMVPRLIKEMRCRKESTELKNYLMDAIDNNDDKMYLALYYAGQHWSLFVIRVIEQLVVIIDLIHKDETSYELKRILKEVFPAIMIHNLTYNP</sequence>
<proteinExistence type="predicted"/>
<reference evidence="2" key="1">
    <citation type="journal article" date="2022" name="Int. J. Mol. Sci.">
        <title>Draft Genome of Tanacetum Coccineum: Genomic Comparison of Closely Related Tanacetum-Family Plants.</title>
        <authorList>
            <person name="Yamashiro T."/>
            <person name="Shiraishi A."/>
            <person name="Nakayama K."/>
            <person name="Satake H."/>
        </authorList>
    </citation>
    <scope>NUCLEOTIDE SEQUENCE</scope>
</reference>
<evidence type="ECO:0000313" key="2">
    <source>
        <dbReference type="EMBL" id="GJT41743.1"/>
    </source>
</evidence>
<organism evidence="2 3">
    <name type="scientific">Tanacetum coccineum</name>
    <dbReference type="NCBI Taxonomy" id="301880"/>
    <lineage>
        <taxon>Eukaryota</taxon>
        <taxon>Viridiplantae</taxon>
        <taxon>Streptophyta</taxon>
        <taxon>Embryophyta</taxon>
        <taxon>Tracheophyta</taxon>
        <taxon>Spermatophyta</taxon>
        <taxon>Magnoliopsida</taxon>
        <taxon>eudicotyledons</taxon>
        <taxon>Gunneridae</taxon>
        <taxon>Pentapetalae</taxon>
        <taxon>asterids</taxon>
        <taxon>campanulids</taxon>
        <taxon>Asterales</taxon>
        <taxon>Asteraceae</taxon>
        <taxon>Asteroideae</taxon>
        <taxon>Anthemideae</taxon>
        <taxon>Anthemidinae</taxon>
        <taxon>Tanacetum</taxon>
    </lineage>
</organism>
<gene>
    <name evidence="2" type="ORF">Tco_0941608</name>
</gene>
<dbReference type="Proteomes" id="UP001151760">
    <property type="component" value="Unassembled WGS sequence"/>
</dbReference>
<comment type="caution">
    <text evidence="2">The sequence shown here is derived from an EMBL/GenBank/DDBJ whole genome shotgun (WGS) entry which is preliminary data.</text>
</comment>
<dbReference type="EMBL" id="BQNB010015587">
    <property type="protein sequence ID" value="GJT41743.1"/>
    <property type="molecule type" value="Genomic_DNA"/>
</dbReference>
<keyword evidence="1" id="KW-0175">Coiled coil</keyword>
<name>A0ABQ5DU24_9ASTR</name>
<reference evidence="2" key="2">
    <citation type="submission" date="2022-01" db="EMBL/GenBank/DDBJ databases">
        <authorList>
            <person name="Yamashiro T."/>
            <person name="Shiraishi A."/>
            <person name="Satake H."/>
            <person name="Nakayama K."/>
        </authorList>
    </citation>
    <scope>NUCLEOTIDE SEQUENCE</scope>
</reference>
<evidence type="ECO:0000256" key="1">
    <source>
        <dbReference type="SAM" id="Coils"/>
    </source>
</evidence>
<evidence type="ECO:0000313" key="3">
    <source>
        <dbReference type="Proteomes" id="UP001151760"/>
    </source>
</evidence>
<keyword evidence="3" id="KW-1185">Reference proteome</keyword>
<evidence type="ECO:0008006" key="4">
    <source>
        <dbReference type="Google" id="ProtNLM"/>
    </source>
</evidence>
<feature type="coiled-coil region" evidence="1">
    <location>
        <begin position="6"/>
        <end position="33"/>
    </location>
</feature>
<accession>A0ABQ5DU24</accession>